<dbReference type="CDD" id="cd00198">
    <property type="entry name" value="vWFA"/>
    <property type="match status" value="1"/>
</dbReference>
<keyword evidence="3" id="KW-1185">Reference proteome</keyword>
<gene>
    <name evidence="2" type="ORF">WKW80_12315</name>
</gene>
<feature type="domain" description="VWFA" evidence="1">
    <location>
        <begin position="45"/>
        <end position="224"/>
    </location>
</feature>
<dbReference type="Gene3D" id="3.40.50.410">
    <property type="entry name" value="von Willebrand factor, type A domain"/>
    <property type="match status" value="1"/>
</dbReference>
<proteinExistence type="predicted"/>
<sequence>MTRRHGLPQWLPAWPHGADRWLLGAAALALGAGLLDPGVMTEQLLVDHVIVLDVTQSMNVTDEQIEGRPASRLAAAKHALGRSLLQLPCGSKVGWAIFTEYRALLLLTPVEVCANLSELRSTLSRIDTRMAWSGNSEIAKGLHSAIGIAKQLPGQPSLVFITDGQEAPPLDPHYRPPFDDKPGDVRGLIVGVGDLLPSPIPKSDPQGRPLGFWRADEVMQTSPRNQGRGASVRDEAMVDDRAGLAAPMLGATPGLEHLSALRESYLRLLAGEQGLAFVRMQSPERLAGALMAPGLARPVQARASGRAALAALALGLLLARYAGPLLFRRRNTRVL</sequence>
<dbReference type="RefSeq" id="WP_340363853.1">
    <property type="nucleotide sequence ID" value="NZ_JBBKZV010000006.1"/>
</dbReference>
<dbReference type="Proteomes" id="UP001363010">
    <property type="component" value="Unassembled WGS sequence"/>
</dbReference>
<protein>
    <submittedName>
        <fullName evidence="2">VWA domain-containing protein</fullName>
    </submittedName>
</protein>
<comment type="caution">
    <text evidence="2">The sequence shown here is derived from an EMBL/GenBank/DDBJ whole genome shotgun (WGS) entry which is preliminary data.</text>
</comment>
<evidence type="ECO:0000259" key="1">
    <source>
        <dbReference type="SMART" id="SM00327"/>
    </source>
</evidence>
<reference evidence="2 3" key="1">
    <citation type="submission" date="2024-03" db="EMBL/GenBank/DDBJ databases">
        <title>Novel species of the genus Variovorax.</title>
        <authorList>
            <person name="Liu Q."/>
            <person name="Xin Y.-H."/>
        </authorList>
    </citation>
    <scope>NUCLEOTIDE SEQUENCE [LARGE SCALE GENOMIC DNA]</scope>
    <source>
        <strain evidence="2 3">KACC 18501</strain>
    </source>
</reference>
<dbReference type="SUPFAM" id="SSF53300">
    <property type="entry name" value="vWA-like"/>
    <property type="match status" value="1"/>
</dbReference>
<dbReference type="InterPro" id="IPR036465">
    <property type="entry name" value="vWFA_dom_sf"/>
</dbReference>
<evidence type="ECO:0000313" key="3">
    <source>
        <dbReference type="Proteomes" id="UP001363010"/>
    </source>
</evidence>
<dbReference type="Pfam" id="PF13519">
    <property type="entry name" value="VWA_2"/>
    <property type="match status" value="1"/>
</dbReference>
<dbReference type="EMBL" id="JBBKZV010000006">
    <property type="protein sequence ID" value="MEJ8822805.1"/>
    <property type="molecule type" value="Genomic_DNA"/>
</dbReference>
<name>A0ABU8VYB2_9BURK</name>
<dbReference type="SMART" id="SM00327">
    <property type="entry name" value="VWA"/>
    <property type="match status" value="1"/>
</dbReference>
<evidence type="ECO:0000313" key="2">
    <source>
        <dbReference type="EMBL" id="MEJ8822805.1"/>
    </source>
</evidence>
<organism evidence="2 3">
    <name type="scientific">Variovorax humicola</name>
    <dbReference type="NCBI Taxonomy" id="1769758"/>
    <lineage>
        <taxon>Bacteria</taxon>
        <taxon>Pseudomonadati</taxon>
        <taxon>Pseudomonadota</taxon>
        <taxon>Betaproteobacteria</taxon>
        <taxon>Burkholderiales</taxon>
        <taxon>Comamonadaceae</taxon>
        <taxon>Variovorax</taxon>
    </lineage>
</organism>
<dbReference type="InterPro" id="IPR002035">
    <property type="entry name" value="VWF_A"/>
</dbReference>
<accession>A0ABU8VYB2</accession>